<keyword evidence="1" id="KW-0472">Membrane</keyword>
<evidence type="ECO:0000313" key="3">
    <source>
        <dbReference type="Proteomes" id="UP001497382"/>
    </source>
</evidence>
<reference evidence="2 3" key="1">
    <citation type="submission" date="2024-04" db="EMBL/GenBank/DDBJ databases">
        <authorList>
            <person name="Rising A."/>
            <person name="Reimegard J."/>
            <person name="Sonavane S."/>
            <person name="Akerstrom W."/>
            <person name="Nylinder S."/>
            <person name="Hedman E."/>
            <person name="Kallberg Y."/>
        </authorList>
    </citation>
    <scope>NUCLEOTIDE SEQUENCE [LARGE SCALE GENOMIC DNA]</scope>
</reference>
<keyword evidence="1" id="KW-0812">Transmembrane</keyword>
<dbReference type="EMBL" id="CAXIEN010000445">
    <property type="protein sequence ID" value="CAL1297915.1"/>
    <property type="molecule type" value="Genomic_DNA"/>
</dbReference>
<keyword evidence="1" id="KW-1133">Transmembrane helix</keyword>
<proteinExistence type="predicted"/>
<evidence type="ECO:0000256" key="1">
    <source>
        <dbReference type="SAM" id="Phobius"/>
    </source>
</evidence>
<accession>A0AAV2BQD3</accession>
<name>A0AAV2BQD3_9ARAC</name>
<gene>
    <name evidence="2" type="ORF">LARSCL_LOCUS20587</name>
</gene>
<dbReference type="AlphaFoldDB" id="A0AAV2BQD3"/>
<feature type="transmembrane region" description="Helical" evidence="1">
    <location>
        <begin position="23"/>
        <end position="40"/>
    </location>
</feature>
<dbReference type="Proteomes" id="UP001497382">
    <property type="component" value="Unassembled WGS sequence"/>
</dbReference>
<evidence type="ECO:0000313" key="2">
    <source>
        <dbReference type="EMBL" id="CAL1297915.1"/>
    </source>
</evidence>
<keyword evidence="3" id="KW-1185">Reference proteome</keyword>
<organism evidence="2 3">
    <name type="scientific">Larinioides sclopetarius</name>
    <dbReference type="NCBI Taxonomy" id="280406"/>
    <lineage>
        <taxon>Eukaryota</taxon>
        <taxon>Metazoa</taxon>
        <taxon>Ecdysozoa</taxon>
        <taxon>Arthropoda</taxon>
        <taxon>Chelicerata</taxon>
        <taxon>Arachnida</taxon>
        <taxon>Araneae</taxon>
        <taxon>Araneomorphae</taxon>
        <taxon>Entelegynae</taxon>
        <taxon>Araneoidea</taxon>
        <taxon>Araneidae</taxon>
        <taxon>Larinioides</taxon>
    </lineage>
</organism>
<sequence length="172" mass="19149">MGDSKFLGHFQLGGKLLQDDVKIVYVGANFATLVTFYLLLSIKVARVHESVNQMHDAILQTSAKTLSSVDMTALLTSAREFTRNTNITGWGVFVIDRNFLLTSVGMILRYLLSSSKKLTQVDENIDYSTYNAQRQLSSTVLNKQCKADSTLGYLPSSSVDSSSMKPVFRSRY</sequence>
<comment type="caution">
    <text evidence="2">The sequence shown here is derived from an EMBL/GenBank/DDBJ whole genome shotgun (WGS) entry which is preliminary data.</text>
</comment>
<protein>
    <submittedName>
        <fullName evidence="2">Uncharacterized protein</fullName>
    </submittedName>
</protein>